<dbReference type="InterPro" id="IPR011991">
    <property type="entry name" value="ArsR-like_HTH"/>
</dbReference>
<comment type="caution">
    <text evidence="4">The sequence shown here is derived from an EMBL/GenBank/DDBJ whole genome shotgun (WGS) entry which is preliminary data.</text>
</comment>
<name>A0AAV3UAV4_9EURY</name>
<dbReference type="InterPro" id="IPR056525">
    <property type="entry name" value="HVO_1552_C"/>
</dbReference>
<evidence type="ECO:0000313" key="4">
    <source>
        <dbReference type="EMBL" id="GAA5040491.1"/>
    </source>
</evidence>
<dbReference type="Pfam" id="PF12840">
    <property type="entry name" value="HTH_20"/>
    <property type="match status" value="1"/>
</dbReference>
<feature type="compositionally biased region" description="Low complexity" evidence="1">
    <location>
        <begin position="208"/>
        <end position="235"/>
    </location>
</feature>
<proteinExistence type="predicted"/>
<dbReference type="GeneID" id="68614815"/>
<sequence>MVDFLSSAVDSVADEERDPRIVGVDSEDADELLSALSSETGRNILSALYEEPATPATIAERVDTTLQNVQYHLKKLEDGNLIEVADTAYSEKGREMKVYAPTAGPLVLFAGNEDDTVGLKSAISNLLGGLGILGVASLVVQRLSTGTLFPSPFGLSSNSDGGYQGGDSSADSGSGADGNSNLSNESTSARTTDGRNEATTQSSSNGGTTETATRTSETATQTSDEATTTTLDQTTDAIQETTTTTVQTIAEGSATAGVPPGMLFFLGGALILALGFAVWYVRVYRTSA</sequence>
<dbReference type="InterPro" id="IPR036390">
    <property type="entry name" value="WH_DNA-bd_sf"/>
</dbReference>
<evidence type="ECO:0000256" key="1">
    <source>
        <dbReference type="SAM" id="MobiDB-lite"/>
    </source>
</evidence>
<evidence type="ECO:0000313" key="5">
    <source>
        <dbReference type="Proteomes" id="UP001501729"/>
    </source>
</evidence>
<dbReference type="SUPFAM" id="SSF46785">
    <property type="entry name" value="Winged helix' DNA-binding domain"/>
    <property type="match status" value="1"/>
</dbReference>
<gene>
    <name evidence="4" type="ORF">GCM10025751_01180</name>
</gene>
<keyword evidence="2" id="KW-0472">Membrane</keyword>
<evidence type="ECO:0000259" key="3">
    <source>
        <dbReference type="SMART" id="SM00418"/>
    </source>
</evidence>
<feature type="compositionally biased region" description="Polar residues" evidence="1">
    <location>
        <begin position="185"/>
        <end position="207"/>
    </location>
</feature>
<feature type="region of interest" description="Disordered" evidence="1">
    <location>
        <begin position="159"/>
        <end position="235"/>
    </location>
</feature>
<dbReference type="Gene3D" id="1.10.10.10">
    <property type="entry name" value="Winged helix-like DNA-binding domain superfamily/Winged helix DNA-binding domain"/>
    <property type="match status" value="1"/>
</dbReference>
<keyword evidence="2" id="KW-1133">Transmembrane helix</keyword>
<dbReference type="AlphaFoldDB" id="A0AAV3UAV4"/>
<dbReference type="InterPro" id="IPR001845">
    <property type="entry name" value="HTH_ArsR_DNA-bd_dom"/>
</dbReference>
<evidence type="ECO:0000256" key="2">
    <source>
        <dbReference type="SAM" id="Phobius"/>
    </source>
</evidence>
<dbReference type="RefSeq" id="WP_227774767.1">
    <property type="nucleotide sequence ID" value="NZ_BAABKX010000001.1"/>
</dbReference>
<organism evidence="4 5">
    <name type="scientific">Haladaptatus pallidirubidus</name>
    <dbReference type="NCBI Taxonomy" id="1008152"/>
    <lineage>
        <taxon>Archaea</taxon>
        <taxon>Methanobacteriati</taxon>
        <taxon>Methanobacteriota</taxon>
        <taxon>Stenosarchaea group</taxon>
        <taxon>Halobacteria</taxon>
        <taxon>Halobacteriales</taxon>
        <taxon>Haladaptataceae</taxon>
        <taxon>Haladaptatus</taxon>
    </lineage>
</organism>
<keyword evidence="2" id="KW-0812">Transmembrane</keyword>
<feature type="domain" description="HTH arsR-type" evidence="3">
    <location>
        <begin position="31"/>
        <end position="111"/>
    </location>
</feature>
<dbReference type="Pfam" id="PF24267">
    <property type="entry name" value="HVO_1552_C"/>
    <property type="match status" value="1"/>
</dbReference>
<dbReference type="Proteomes" id="UP001501729">
    <property type="component" value="Unassembled WGS sequence"/>
</dbReference>
<accession>A0AAV3UAV4</accession>
<reference evidence="4 5" key="1">
    <citation type="journal article" date="2019" name="Int. J. Syst. Evol. Microbiol.">
        <title>The Global Catalogue of Microorganisms (GCM) 10K type strain sequencing project: providing services to taxonomists for standard genome sequencing and annotation.</title>
        <authorList>
            <consortium name="The Broad Institute Genomics Platform"/>
            <consortium name="The Broad Institute Genome Sequencing Center for Infectious Disease"/>
            <person name="Wu L."/>
            <person name="Ma J."/>
        </authorList>
    </citation>
    <scope>NUCLEOTIDE SEQUENCE [LARGE SCALE GENOMIC DNA]</scope>
    <source>
        <strain evidence="4 5">JCM 17504</strain>
    </source>
</reference>
<dbReference type="EMBL" id="BAABKX010000001">
    <property type="protein sequence ID" value="GAA5040491.1"/>
    <property type="molecule type" value="Genomic_DNA"/>
</dbReference>
<protein>
    <recommendedName>
        <fullName evidence="3">HTH arsR-type domain-containing protein</fullName>
    </recommendedName>
</protein>
<keyword evidence="5" id="KW-1185">Reference proteome</keyword>
<feature type="compositionally biased region" description="Low complexity" evidence="1">
    <location>
        <begin position="159"/>
        <end position="184"/>
    </location>
</feature>
<dbReference type="InterPro" id="IPR036388">
    <property type="entry name" value="WH-like_DNA-bd_sf"/>
</dbReference>
<dbReference type="SMART" id="SM00418">
    <property type="entry name" value="HTH_ARSR"/>
    <property type="match status" value="1"/>
</dbReference>
<feature type="transmembrane region" description="Helical" evidence="2">
    <location>
        <begin position="262"/>
        <end position="281"/>
    </location>
</feature>
<dbReference type="CDD" id="cd00090">
    <property type="entry name" value="HTH_ARSR"/>
    <property type="match status" value="1"/>
</dbReference>
<dbReference type="GO" id="GO:0003700">
    <property type="term" value="F:DNA-binding transcription factor activity"/>
    <property type="evidence" value="ECO:0007669"/>
    <property type="project" value="InterPro"/>
</dbReference>